<dbReference type="Gene3D" id="3.10.580.10">
    <property type="entry name" value="CBS-domain"/>
    <property type="match status" value="1"/>
</dbReference>
<evidence type="ECO:0000256" key="9">
    <source>
        <dbReference type="PROSITE-ProRule" id="PRU01193"/>
    </source>
</evidence>
<keyword evidence="5 9" id="KW-1133">Transmembrane helix</keyword>
<keyword evidence="4" id="KW-0677">Repeat</keyword>
<dbReference type="Pfam" id="PF01595">
    <property type="entry name" value="CNNM"/>
    <property type="match status" value="1"/>
</dbReference>
<dbReference type="InterPro" id="IPR005170">
    <property type="entry name" value="Transptr-assoc_dom"/>
</dbReference>
<evidence type="ECO:0000256" key="2">
    <source>
        <dbReference type="ARBA" id="ARBA00022475"/>
    </source>
</evidence>
<evidence type="ECO:0000313" key="13">
    <source>
        <dbReference type="EMBL" id="BCX49489.1"/>
    </source>
</evidence>
<evidence type="ECO:0000256" key="1">
    <source>
        <dbReference type="ARBA" id="ARBA00004651"/>
    </source>
</evidence>
<evidence type="ECO:0000256" key="4">
    <source>
        <dbReference type="ARBA" id="ARBA00022737"/>
    </source>
</evidence>
<keyword evidence="7 9" id="KW-0472">Membrane</keyword>
<dbReference type="InterPro" id="IPR000644">
    <property type="entry name" value="CBS_dom"/>
</dbReference>
<feature type="transmembrane region" description="Helical" evidence="10">
    <location>
        <begin position="135"/>
        <end position="156"/>
    </location>
</feature>
<dbReference type="SUPFAM" id="SSF56176">
    <property type="entry name" value="FAD-binding/transporter-associated domain-like"/>
    <property type="match status" value="1"/>
</dbReference>
<dbReference type="PROSITE" id="PS51846">
    <property type="entry name" value="CNNM"/>
    <property type="match status" value="1"/>
</dbReference>
<feature type="domain" description="CBS" evidence="11">
    <location>
        <begin position="319"/>
        <end position="376"/>
    </location>
</feature>
<dbReference type="Proteomes" id="UP001374893">
    <property type="component" value="Chromosome"/>
</dbReference>
<evidence type="ECO:0000256" key="7">
    <source>
        <dbReference type="ARBA" id="ARBA00023136"/>
    </source>
</evidence>
<organism evidence="13 14">
    <name type="scientific">Haloferula helveola</name>
    <dbReference type="NCBI Taxonomy" id="490095"/>
    <lineage>
        <taxon>Bacteria</taxon>
        <taxon>Pseudomonadati</taxon>
        <taxon>Verrucomicrobiota</taxon>
        <taxon>Verrucomicrobiia</taxon>
        <taxon>Verrucomicrobiales</taxon>
        <taxon>Verrucomicrobiaceae</taxon>
        <taxon>Haloferula</taxon>
    </lineage>
</organism>
<evidence type="ECO:0000256" key="5">
    <source>
        <dbReference type="ARBA" id="ARBA00022989"/>
    </source>
</evidence>
<dbReference type="InterPro" id="IPR036318">
    <property type="entry name" value="FAD-bd_PCMH-like_sf"/>
</dbReference>
<gene>
    <name evidence="13" type="ORF">HAHE_33970</name>
</gene>
<dbReference type="InterPro" id="IPR044751">
    <property type="entry name" value="Ion_transp-like_CBS"/>
</dbReference>
<keyword evidence="2" id="KW-1003">Cell membrane</keyword>
<evidence type="ECO:0000313" key="14">
    <source>
        <dbReference type="Proteomes" id="UP001374893"/>
    </source>
</evidence>
<dbReference type="Gene3D" id="3.30.465.10">
    <property type="match status" value="1"/>
</dbReference>
<evidence type="ECO:0008006" key="15">
    <source>
        <dbReference type="Google" id="ProtNLM"/>
    </source>
</evidence>
<dbReference type="EMBL" id="AP024702">
    <property type="protein sequence ID" value="BCX49489.1"/>
    <property type="molecule type" value="Genomic_DNA"/>
</dbReference>
<evidence type="ECO:0000256" key="8">
    <source>
        <dbReference type="PROSITE-ProRule" id="PRU00703"/>
    </source>
</evidence>
<evidence type="ECO:0000256" key="6">
    <source>
        <dbReference type="ARBA" id="ARBA00023122"/>
    </source>
</evidence>
<dbReference type="InterPro" id="IPR002550">
    <property type="entry name" value="CNNM"/>
</dbReference>
<evidence type="ECO:0000259" key="12">
    <source>
        <dbReference type="PROSITE" id="PS51846"/>
    </source>
</evidence>
<accession>A0ABM7RHV7</accession>
<feature type="domain" description="CNNM transmembrane" evidence="12">
    <location>
        <begin position="23"/>
        <end position="236"/>
    </location>
</feature>
<proteinExistence type="predicted"/>
<dbReference type="Pfam" id="PF00571">
    <property type="entry name" value="CBS"/>
    <property type="match status" value="2"/>
</dbReference>
<evidence type="ECO:0000256" key="3">
    <source>
        <dbReference type="ARBA" id="ARBA00022692"/>
    </source>
</evidence>
<keyword evidence="3 9" id="KW-0812">Transmembrane</keyword>
<feature type="domain" description="CBS" evidence="11">
    <location>
        <begin position="255"/>
        <end position="316"/>
    </location>
</feature>
<feature type="transmembrane region" description="Helical" evidence="10">
    <location>
        <begin position="25"/>
        <end position="46"/>
    </location>
</feature>
<dbReference type="SUPFAM" id="SSF54631">
    <property type="entry name" value="CBS-domain pair"/>
    <property type="match status" value="1"/>
</dbReference>
<dbReference type="PANTHER" id="PTHR43099:SF5">
    <property type="entry name" value="HLYC_CORC FAMILY TRANSPORTER"/>
    <property type="match status" value="1"/>
</dbReference>
<dbReference type="SMART" id="SM01091">
    <property type="entry name" value="CorC_HlyC"/>
    <property type="match status" value="1"/>
</dbReference>
<evidence type="ECO:0000256" key="10">
    <source>
        <dbReference type="SAM" id="Phobius"/>
    </source>
</evidence>
<name>A0ABM7RHV7_9BACT</name>
<dbReference type="InterPro" id="IPR051676">
    <property type="entry name" value="UPF0053_domain"/>
</dbReference>
<dbReference type="CDD" id="cd04590">
    <property type="entry name" value="CBS_pair_CorC_HlyC_assoc"/>
    <property type="match status" value="1"/>
</dbReference>
<protein>
    <recommendedName>
        <fullName evidence="15">HlyC/CorC family transporter</fullName>
    </recommendedName>
</protein>
<keyword evidence="14" id="KW-1185">Reference proteome</keyword>
<comment type="subcellular location">
    <subcellularLocation>
        <location evidence="1">Cell membrane</location>
        <topology evidence="1">Multi-pass membrane protein</topology>
    </subcellularLocation>
</comment>
<dbReference type="InterPro" id="IPR016169">
    <property type="entry name" value="FAD-bd_PCMH_sub2"/>
</dbReference>
<dbReference type="InterPro" id="IPR046342">
    <property type="entry name" value="CBS_dom_sf"/>
</dbReference>
<dbReference type="PANTHER" id="PTHR43099">
    <property type="entry name" value="UPF0053 PROTEIN YRKA"/>
    <property type="match status" value="1"/>
</dbReference>
<sequence>MIEWFSSLALLASAGELPKDYPEPVAILLYLAGIVFFLLLNAFFVASEFAIVKVRPSQLETVEKEKPGTTATAQRIVEKLDGYLSANQLGITIASLALGFLGEPFVEALVAPTLFKLGMQEHVSVWGMHMEPVKWISFGIAIGSFTFLHVVVGELLPKSIAIRKAVATTLILAKPLHLFYKAFHGAIRLLNGTANLLLKAIFRIDPISEGEHIHSAEELALLVTQSGEAMEVTETEREIAINALELNELWVRDVMTPRQDVVVLDADDPFDKSLEMARRTKHTRFPLVKGGHLDNHIGLIHIKDVLKLVGESDPDLMRIRRELKMVPDTMPLDSLLKFFLKERAHLALVVDEFGTPVGIVFLDNVIEEIVGDIQDEFDNERPEFVRVNDEEFVVDGTITLNDLSDIEEELELESGEVTTVGGYITQQLGRFPEVGESMEILGWEAKVTSTDGRRVGQVHFRKLEPVAEESVQEDSSEES</sequence>
<keyword evidence="6 8" id="KW-0129">CBS domain</keyword>
<dbReference type="Pfam" id="PF03471">
    <property type="entry name" value="CorC_HlyC"/>
    <property type="match status" value="1"/>
</dbReference>
<dbReference type="RefSeq" id="WP_338686109.1">
    <property type="nucleotide sequence ID" value="NZ_AP024702.1"/>
</dbReference>
<reference evidence="13 14" key="1">
    <citation type="submission" date="2021-06" db="EMBL/GenBank/DDBJ databases">
        <title>Complete genome of Haloferula helveola possessing various polysaccharide degrading enzymes.</title>
        <authorList>
            <person name="Takami H."/>
            <person name="Huang C."/>
            <person name="Hamasaki K."/>
        </authorList>
    </citation>
    <scope>NUCLEOTIDE SEQUENCE [LARGE SCALE GENOMIC DNA]</scope>
    <source>
        <strain evidence="13 14">CN-1</strain>
    </source>
</reference>
<dbReference type="PROSITE" id="PS51371">
    <property type="entry name" value="CBS"/>
    <property type="match status" value="2"/>
</dbReference>
<evidence type="ECO:0000259" key="11">
    <source>
        <dbReference type="PROSITE" id="PS51371"/>
    </source>
</evidence>